<keyword evidence="3" id="KW-1185">Reference proteome</keyword>
<sequence>MTARHRIPGEVFAALARGGGGPEAIRLLADARRSKTLLLLRAILDLADATGHPGARLTRCAFRALGEVERRAPRAVADVVGYPHVGAWALRTALRLDAGRTEEAEPERLAHVAAAAAWRGGVDVPVELPPAESVALPSVGVATLPAPPCGPVHLVAGTLTDGRTTAQLGSGPGWRGLDRIRAEHDGLRLDLAVDGLGDRPVPDNVAVEPALPSPDHHPPRKRLRATDNPSPDHHPPRKRLRATDNPSPDHHPPPRRPRATGSARRDLWQRRLAEGWRHLVRWHRPVAEEVAAALRVLTPLVNSSTGQVSATFNDLFGCVAMSLPDDARSAALTLAHEVQHTKLAALIDLVPLLAPDDGVRFYAPWREDPRPAAGLLQGIYAHLGVTGFWRRERPDRRADTEFARWRTATRDAARTLAEHGDLTGAGRDFLAHLLPVLQSWCDDEVSPAAQAEAERLAAEHRRRWLARNRPS</sequence>
<dbReference type="InterPro" id="IPR026337">
    <property type="entry name" value="AKG_HExxH"/>
</dbReference>
<reference evidence="3" key="1">
    <citation type="journal article" date="2019" name="Int. J. Syst. Evol. Microbiol.">
        <title>The Global Catalogue of Microorganisms (GCM) 10K type strain sequencing project: providing services to taxonomists for standard genome sequencing and annotation.</title>
        <authorList>
            <consortium name="The Broad Institute Genomics Platform"/>
            <consortium name="The Broad Institute Genome Sequencing Center for Infectious Disease"/>
            <person name="Wu L."/>
            <person name="Ma J."/>
        </authorList>
    </citation>
    <scope>NUCLEOTIDE SEQUENCE [LARGE SCALE GENOMIC DNA]</scope>
    <source>
        <strain evidence="3">CCUG 56401</strain>
    </source>
</reference>
<dbReference type="EMBL" id="JBHTIW010000028">
    <property type="protein sequence ID" value="MFD0923082.1"/>
    <property type="molecule type" value="Genomic_DNA"/>
</dbReference>
<dbReference type="Proteomes" id="UP001597018">
    <property type="component" value="Unassembled WGS sequence"/>
</dbReference>
<comment type="caution">
    <text evidence="2">The sequence shown here is derived from an EMBL/GenBank/DDBJ whole genome shotgun (WGS) entry which is preliminary data.</text>
</comment>
<evidence type="ECO:0000313" key="3">
    <source>
        <dbReference type="Proteomes" id="UP001597018"/>
    </source>
</evidence>
<accession>A0ABW3G2Z6</accession>
<evidence type="ECO:0000313" key="2">
    <source>
        <dbReference type="EMBL" id="MFD0923082.1"/>
    </source>
</evidence>
<name>A0ABW3G2Z6_9PSEU</name>
<dbReference type="RefSeq" id="WP_380759785.1">
    <property type="nucleotide sequence ID" value="NZ_JBHTIW010000028.1"/>
</dbReference>
<protein>
    <submittedName>
        <fullName evidence="2">HEXXH motif-containing putative peptide modification protein</fullName>
    </submittedName>
</protein>
<proteinExistence type="predicted"/>
<dbReference type="NCBIfam" id="TIGR04267">
    <property type="entry name" value="mod_HExxH"/>
    <property type="match status" value="1"/>
</dbReference>
<organism evidence="2 3">
    <name type="scientific">Saccharopolyspora rosea</name>
    <dbReference type="NCBI Taxonomy" id="524884"/>
    <lineage>
        <taxon>Bacteria</taxon>
        <taxon>Bacillati</taxon>
        <taxon>Actinomycetota</taxon>
        <taxon>Actinomycetes</taxon>
        <taxon>Pseudonocardiales</taxon>
        <taxon>Pseudonocardiaceae</taxon>
        <taxon>Saccharopolyspora</taxon>
    </lineage>
</organism>
<evidence type="ECO:0000256" key="1">
    <source>
        <dbReference type="SAM" id="MobiDB-lite"/>
    </source>
</evidence>
<feature type="region of interest" description="Disordered" evidence="1">
    <location>
        <begin position="196"/>
        <end position="265"/>
    </location>
</feature>
<gene>
    <name evidence="2" type="ORF">ACFQ16_25330</name>
</gene>